<protein>
    <submittedName>
        <fullName evidence="2">Uncharacterized protein</fullName>
    </submittedName>
</protein>
<comment type="caution">
    <text evidence="2">The sequence shown here is derived from an EMBL/GenBank/DDBJ whole genome shotgun (WGS) entry which is preliminary data.</text>
</comment>
<name>A0A7W8F4I9_STREU</name>
<evidence type="ECO:0000256" key="1">
    <source>
        <dbReference type="SAM" id="MobiDB-lite"/>
    </source>
</evidence>
<feature type="region of interest" description="Disordered" evidence="1">
    <location>
        <begin position="1"/>
        <end position="32"/>
    </location>
</feature>
<organism evidence="2 3">
    <name type="scientific">Streptomyces eurocidicus</name>
    <name type="common">Streptoverticillium eurocidicus</name>
    <dbReference type="NCBI Taxonomy" id="66423"/>
    <lineage>
        <taxon>Bacteria</taxon>
        <taxon>Bacillati</taxon>
        <taxon>Actinomycetota</taxon>
        <taxon>Actinomycetes</taxon>
        <taxon>Kitasatosporales</taxon>
        <taxon>Streptomycetaceae</taxon>
        <taxon>Streptomyces</taxon>
    </lineage>
</organism>
<dbReference type="EMBL" id="JACHJF010000015">
    <property type="protein sequence ID" value="MBB5120950.1"/>
    <property type="molecule type" value="Genomic_DNA"/>
</dbReference>
<evidence type="ECO:0000313" key="2">
    <source>
        <dbReference type="EMBL" id="MBB5120950.1"/>
    </source>
</evidence>
<evidence type="ECO:0000313" key="3">
    <source>
        <dbReference type="Proteomes" id="UP000528608"/>
    </source>
</evidence>
<gene>
    <name evidence="2" type="ORF">FHS36_004401</name>
</gene>
<dbReference type="RefSeq" id="WP_260423786.1">
    <property type="nucleotide sequence ID" value="NZ_JACHJF010000015.1"/>
</dbReference>
<sequence>MESLFDLDVEGIAMPDPDGTGVPEAPVPAHPAVGLLCDPGPAES</sequence>
<reference evidence="2 3" key="1">
    <citation type="submission" date="2020-08" db="EMBL/GenBank/DDBJ databases">
        <title>Genomic Encyclopedia of Type Strains, Phase III (KMG-III): the genomes of soil and plant-associated and newly described type strains.</title>
        <authorList>
            <person name="Whitman W."/>
        </authorList>
    </citation>
    <scope>NUCLEOTIDE SEQUENCE [LARGE SCALE GENOMIC DNA]</scope>
    <source>
        <strain evidence="2 3">CECT 3259</strain>
    </source>
</reference>
<dbReference type="Proteomes" id="UP000528608">
    <property type="component" value="Unassembled WGS sequence"/>
</dbReference>
<accession>A0A7W8F4I9</accession>
<dbReference type="AlphaFoldDB" id="A0A7W8F4I9"/>
<proteinExistence type="predicted"/>